<feature type="signal peptide" evidence="4">
    <location>
        <begin position="1"/>
        <end position="31"/>
    </location>
</feature>
<evidence type="ECO:0000256" key="3">
    <source>
        <dbReference type="ARBA" id="ARBA00038471"/>
    </source>
</evidence>
<evidence type="ECO:0000256" key="4">
    <source>
        <dbReference type="SAM" id="SignalP"/>
    </source>
</evidence>
<gene>
    <name evidence="6" type="ORF">HAX54_031003</name>
</gene>
<evidence type="ECO:0000256" key="2">
    <source>
        <dbReference type="ARBA" id="ARBA00023157"/>
    </source>
</evidence>
<feature type="domain" description="Pectinesterase inhibitor" evidence="5">
    <location>
        <begin position="30"/>
        <end position="165"/>
    </location>
</feature>
<sequence>MANSLSPSFFSLSFVVLLVVVLFGIIRNVKAADILDDVCPKTINPQLCFQVLKNDLYVYKGDIHNLLSIALSIAQDNTTSTYNLVQSLLQQPIKDPNVKAQLTKCLNNYKDAGDKLENCNDLFRIADYRKISLLASAALNDSRACDQGLMLEVMLHHMVDELLDCLQLANTQHDRLFKLESAHNGLLHG</sequence>
<dbReference type="InterPro" id="IPR052421">
    <property type="entry name" value="PCW_Enzyme_Inhibitor"/>
</dbReference>
<comment type="similarity">
    <text evidence="3">Belongs to the PMEI family.</text>
</comment>
<proteinExistence type="inferred from homology"/>
<evidence type="ECO:0000256" key="1">
    <source>
        <dbReference type="ARBA" id="ARBA00022729"/>
    </source>
</evidence>
<organism evidence="6 7">
    <name type="scientific">Datura stramonium</name>
    <name type="common">Jimsonweed</name>
    <name type="synonym">Common thornapple</name>
    <dbReference type="NCBI Taxonomy" id="4076"/>
    <lineage>
        <taxon>Eukaryota</taxon>
        <taxon>Viridiplantae</taxon>
        <taxon>Streptophyta</taxon>
        <taxon>Embryophyta</taxon>
        <taxon>Tracheophyta</taxon>
        <taxon>Spermatophyta</taxon>
        <taxon>Magnoliopsida</taxon>
        <taxon>eudicotyledons</taxon>
        <taxon>Gunneridae</taxon>
        <taxon>Pentapetalae</taxon>
        <taxon>asterids</taxon>
        <taxon>lamiids</taxon>
        <taxon>Solanales</taxon>
        <taxon>Solanaceae</taxon>
        <taxon>Solanoideae</taxon>
        <taxon>Datureae</taxon>
        <taxon>Datura</taxon>
    </lineage>
</organism>
<dbReference type="PANTHER" id="PTHR36710">
    <property type="entry name" value="PECTINESTERASE INHIBITOR-LIKE"/>
    <property type="match status" value="1"/>
</dbReference>
<dbReference type="EMBL" id="JACEIK010000039">
    <property type="protein sequence ID" value="MCD7447508.1"/>
    <property type="molecule type" value="Genomic_DNA"/>
</dbReference>
<feature type="chain" id="PRO_5045247480" description="Pectinesterase inhibitor domain-containing protein" evidence="4">
    <location>
        <begin position="32"/>
        <end position="189"/>
    </location>
</feature>
<keyword evidence="7" id="KW-1185">Reference proteome</keyword>
<accession>A0ABS8RLQ4</accession>
<dbReference type="SMART" id="SM00856">
    <property type="entry name" value="PMEI"/>
    <property type="match status" value="1"/>
</dbReference>
<reference evidence="6 7" key="1">
    <citation type="journal article" date="2021" name="BMC Genomics">
        <title>Datura genome reveals duplications of psychoactive alkaloid biosynthetic genes and high mutation rate following tissue culture.</title>
        <authorList>
            <person name="Rajewski A."/>
            <person name="Carter-House D."/>
            <person name="Stajich J."/>
            <person name="Litt A."/>
        </authorList>
    </citation>
    <scope>NUCLEOTIDE SEQUENCE [LARGE SCALE GENOMIC DNA]</scope>
    <source>
        <strain evidence="6">AR-01</strain>
    </source>
</reference>
<comment type="caution">
    <text evidence="6">The sequence shown here is derived from an EMBL/GenBank/DDBJ whole genome shotgun (WGS) entry which is preliminary data.</text>
</comment>
<dbReference type="Gene3D" id="1.20.140.40">
    <property type="entry name" value="Invertase/pectin methylesterase inhibitor family protein"/>
    <property type="match status" value="1"/>
</dbReference>
<dbReference type="Proteomes" id="UP000823775">
    <property type="component" value="Unassembled WGS sequence"/>
</dbReference>
<evidence type="ECO:0000259" key="5">
    <source>
        <dbReference type="SMART" id="SM00856"/>
    </source>
</evidence>
<dbReference type="NCBIfam" id="TIGR01614">
    <property type="entry name" value="PME_inhib"/>
    <property type="match status" value="1"/>
</dbReference>
<dbReference type="InterPro" id="IPR034086">
    <property type="entry name" value="PMEI_plant"/>
</dbReference>
<dbReference type="CDD" id="cd15797">
    <property type="entry name" value="PMEI"/>
    <property type="match status" value="1"/>
</dbReference>
<dbReference type="PANTHER" id="PTHR36710:SF4">
    <property type="entry name" value="PLANT INVERTASE_PECTIN METHYLESTERASE INHIBITOR SUPERFAMILY PROTEIN"/>
    <property type="match status" value="1"/>
</dbReference>
<dbReference type="InterPro" id="IPR035513">
    <property type="entry name" value="Invertase/methylesterase_inhib"/>
</dbReference>
<dbReference type="Pfam" id="PF04043">
    <property type="entry name" value="PMEI"/>
    <property type="match status" value="1"/>
</dbReference>
<dbReference type="InterPro" id="IPR006501">
    <property type="entry name" value="Pectinesterase_inhib_dom"/>
</dbReference>
<keyword evidence="1 4" id="KW-0732">Signal</keyword>
<dbReference type="SUPFAM" id="SSF101148">
    <property type="entry name" value="Plant invertase/pectin methylesterase inhibitor"/>
    <property type="match status" value="1"/>
</dbReference>
<protein>
    <recommendedName>
        <fullName evidence="5">Pectinesterase inhibitor domain-containing protein</fullName>
    </recommendedName>
</protein>
<evidence type="ECO:0000313" key="7">
    <source>
        <dbReference type="Proteomes" id="UP000823775"/>
    </source>
</evidence>
<evidence type="ECO:0000313" key="6">
    <source>
        <dbReference type="EMBL" id="MCD7447508.1"/>
    </source>
</evidence>
<name>A0ABS8RLQ4_DATST</name>
<keyword evidence="2" id="KW-1015">Disulfide bond</keyword>